<comment type="similarity">
    <text evidence="2">Belongs to the Mediator complex subunit 27 family.</text>
</comment>
<keyword evidence="7" id="KW-1185">Reference proteome</keyword>
<evidence type="ECO:0000256" key="5">
    <source>
        <dbReference type="ARBA" id="ARBA00023242"/>
    </source>
</evidence>
<evidence type="ECO:0000256" key="2">
    <source>
        <dbReference type="ARBA" id="ARBA00008048"/>
    </source>
</evidence>
<dbReference type="PANTHER" id="PTHR13130:SF4">
    <property type="entry name" value="MEDIATOR OF RNA POLYMERASE II TRANSCRIPTION SUBUNIT 27"/>
    <property type="match status" value="1"/>
</dbReference>
<dbReference type="Proteomes" id="UP001244341">
    <property type="component" value="Chromosome 1b"/>
</dbReference>
<dbReference type="EMBL" id="CP126208">
    <property type="protein sequence ID" value="WIA09543.1"/>
    <property type="molecule type" value="Genomic_DNA"/>
</dbReference>
<dbReference type="InterPro" id="IPR021627">
    <property type="entry name" value="Mediator_Med27"/>
</dbReference>
<comment type="subcellular location">
    <subcellularLocation>
        <location evidence="1">Nucleus</location>
    </subcellularLocation>
</comment>
<proteinExistence type="inferred from homology"/>
<accession>A0ABY8TPZ3</accession>
<protein>
    <submittedName>
        <fullName evidence="6">Uncharacterized protein</fullName>
    </submittedName>
</protein>
<dbReference type="PANTHER" id="PTHR13130">
    <property type="entry name" value="34 KDA TRANSCRIPTIONAL CO-ACTIVATOR-RELATED"/>
    <property type="match status" value="1"/>
</dbReference>
<evidence type="ECO:0000256" key="1">
    <source>
        <dbReference type="ARBA" id="ARBA00004123"/>
    </source>
</evidence>
<organism evidence="6 7">
    <name type="scientific">Tetradesmus obliquus</name>
    <name type="common">Green alga</name>
    <name type="synonym">Acutodesmus obliquus</name>
    <dbReference type="NCBI Taxonomy" id="3088"/>
    <lineage>
        <taxon>Eukaryota</taxon>
        <taxon>Viridiplantae</taxon>
        <taxon>Chlorophyta</taxon>
        <taxon>core chlorophytes</taxon>
        <taxon>Chlorophyceae</taxon>
        <taxon>CS clade</taxon>
        <taxon>Sphaeropleales</taxon>
        <taxon>Scenedesmaceae</taxon>
        <taxon>Tetradesmus</taxon>
    </lineage>
</organism>
<evidence type="ECO:0000256" key="3">
    <source>
        <dbReference type="ARBA" id="ARBA00023015"/>
    </source>
</evidence>
<keyword evidence="4" id="KW-0804">Transcription</keyword>
<evidence type="ECO:0000313" key="7">
    <source>
        <dbReference type="Proteomes" id="UP001244341"/>
    </source>
</evidence>
<evidence type="ECO:0000256" key="4">
    <source>
        <dbReference type="ARBA" id="ARBA00023163"/>
    </source>
</evidence>
<sequence>MASDPRAALLAEAIDKVQHIKSDVITALCRCPDVPQQGPSAADEALECLQSVLSAAPKLQLHLFKSSSNQLFFSSPAEPGKPINEQSLAKYWNWIDEVRVVCPGVFAASVALAAPGCLDPVRLCIDSADKAASIDAWASSKHQVFKRISNLAVRAMHHFQQLESAHALLEPPPSAAAAAAAAGNGAHSSSSSTSSSSRLAAGVALECLLLWLACYDDLFSRPCDVSGKLMAWEPATAIPLPPVLRPYWLSLEQLFQAASNKALRKAYHTHLAPWPPAEQQAAAAAAAAAPAAAAEQLELALGDGVTRSTAPSDNLLLAQLQEAMAQ</sequence>
<evidence type="ECO:0000313" key="6">
    <source>
        <dbReference type="EMBL" id="WIA09543.1"/>
    </source>
</evidence>
<reference evidence="6 7" key="1">
    <citation type="submission" date="2023-05" db="EMBL/GenBank/DDBJ databases">
        <title>A 100% complete, gapless, phased diploid assembly of the Scenedesmus obliquus UTEX 3031 genome.</title>
        <authorList>
            <person name="Biondi T.C."/>
            <person name="Hanschen E.R."/>
            <person name="Kwon T."/>
            <person name="Eng W."/>
            <person name="Kruse C.P.S."/>
            <person name="Koehler S.I."/>
            <person name="Kunde Y."/>
            <person name="Gleasner C.D."/>
            <person name="You Mak K.T."/>
            <person name="Polle J."/>
            <person name="Hovde B.T."/>
            <person name="Starkenburg S.R."/>
        </authorList>
    </citation>
    <scope>NUCLEOTIDE SEQUENCE [LARGE SCALE GENOMIC DNA]</scope>
    <source>
        <strain evidence="6 7">DOE0152z</strain>
    </source>
</reference>
<gene>
    <name evidence="6" type="ORF">OEZ85_008938</name>
</gene>
<keyword evidence="5" id="KW-0539">Nucleus</keyword>
<keyword evidence="3" id="KW-0805">Transcription regulation</keyword>
<name>A0ABY8TPZ3_TETOB</name>